<feature type="region of interest" description="Disordered" evidence="1">
    <location>
        <begin position="211"/>
        <end position="234"/>
    </location>
</feature>
<organism evidence="2">
    <name type="scientific">Timema douglasi</name>
    <name type="common">Walking stick</name>
    <dbReference type="NCBI Taxonomy" id="61478"/>
    <lineage>
        <taxon>Eukaryota</taxon>
        <taxon>Metazoa</taxon>
        <taxon>Ecdysozoa</taxon>
        <taxon>Arthropoda</taxon>
        <taxon>Hexapoda</taxon>
        <taxon>Insecta</taxon>
        <taxon>Pterygota</taxon>
        <taxon>Neoptera</taxon>
        <taxon>Polyneoptera</taxon>
        <taxon>Phasmatodea</taxon>
        <taxon>Timematodea</taxon>
        <taxon>Timematoidea</taxon>
        <taxon>Timematidae</taxon>
        <taxon>Timema</taxon>
    </lineage>
</organism>
<dbReference type="AlphaFoldDB" id="A0A7R8VQA7"/>
<evidence type="ECO:0000313" key="2">
    <source>
        <dbReference type="EMBL" id="CAD7202803.1"/>
    </source>
</evidence>
<reference evidence="2" key="1">
    <citation type="submission" date="2020-11" db="EMBL/GenBank/DDBJ databases">
        <authorList>
            <person name="Tran Van P."/>
        </authorList>
    </citation>
    <scope>NUCLEOTIDE SEQUENCE</scope>
</reference>
<accession>A0A7R8VQA7</accession>
<proteinExistence type="predicted"/>
<sequence>MKVEHYIRGRIPAHNIAIYCISALKEGLQLKRTAMLTESGRIGGIKEGTERGLCQSSIELETLRIALVEEVATERAKPPLLMELCVGERWSVLKLPEFESNGAEGQAKRYFDQLPRFSTLELSPPKQTFDQKKLFSSFLSPDTHLGLEENPPLTKEVNPHLRGGRVENHLATPPLPPLVHPTEIRTSIFPSSAGELNTTSAFDNYATEAGGTKAAEKENLPGIKSENVSSARKYGKSSQSKSLWSHSDVASLVSDSQDGEDVDETLTAGGGLNLTFTVPENNHSLGEDPCDITFIQTTSQETKLDSKPVRDLTTLSKIPIPKSSAFGKFF</sequence>
<evidence type="ECO:0000256" key="1">
    <source>
        <dbReference type="SAM" id="MobiDB-lite"/>
    </source>
</evidence>
<protein>
    <submittedName>
        <fullName evidence="2">Uncharacterized protein</fullName>
    </submittedName>
</protein>
<dbReference type="EMBL" id="OA569830">
    <property type="protein sequence ID" value="CAD7202803.1"/>
    <property type="molecule type" value="Genomic_DNA"/>
</dbReference>
<gene>
    <name evidence="2" type="ORF">TDIB3V08_LOCUS8983</name>
</gene>
<name>A0A7R8VQA7_TIMDO</name>